<keyword evidence="4" id="KW-0285">Flavoprotein</keyword>
<dbReference type="Pfam" id="PF02424">
    <property type="entry name" value="ApbE"/>
    <property type="match status" value="1"/>
</dbReference>
<dbReference type="PIRSF" id="PIRSF006268">
    <property type="entry name" value="ApbE"/>
    <property type="match status" value="1"/>
</dbReference>
<keyword evidence="8" id="KW-0460">Magnesium</keyword>
<sequence length="338" mass="38371">MTKHSSKLHFLWLLLAFIPVIVYLFNDKNSEPAYNSIDGKVFGTLYNITYQYDGNLKSEIEEELKRFDASLSPFNTESIITKVNYNIEVRTDTFFRNVFRRAMELSAETDGTFDITTALLVNAWNFGFKKESSPTASAIDSLLQITGYQKIILRNDSIVKQDPRIMINCSAIAKGYASDVIAQFLNRKSVKNYMINIGGEIVVKGKNPNRKSWLIGINKPVDDALAVNQEIQTLFRLTDVGVATSGNYRNYYYKNGRKYAHIIDPHTGYPVANNLLSATVIAKDCMSADAYATAFMVMGFEKSKKFLDVHPEIVAYLIYYDEKEGGIQDWYSENSLYP</sequence>
<organism evidence="11">
    <name type="scientific">termite gut metagenome</name>
    <dbReference type="NCBI Taxonomy" id="433724"/>
    <lineage>
        <taxon>unclassified sequences</taxon>
        <taxon>metagenomes</taxon>
        <taxon>organismal metagenomes</taxon>
    </lineage>
</organism>
<keyword evidence="7" id="KW-0274">FAD</keyword>
<keyword evidence="6" id="KW-0479">Metal-binding</keyword>
<dbReference type="AlphaFoldDB" id="A0A5J4PV62"/>
<dbReference type="InterPro" id="IPR024932">
    <property type="entry name" value="ApbE"/>
</dbReference>
<evidence type="ECO:0000256" key="2">
    <source>
        <dbReference type="ARBA" id="ARBA00011955"/>
    </source>
</evidence>
<accession>A0A5J4PV62</accession>
<evidence type="ECO:0000313" key="11">
    <source>
        <dbReference type="EMBL" id="KAA6313375.1"/>
    </source>
</evidence>
<protein>
    <recommendedName>
        <fullName evidence="3">FAD:protein FMN transferase</fullName>
        <ecNumber evidence="2">2.7.1.180</ecNumber>
    </recommendedName>
    <alternativeName>
        <fullName evidence="9">Flavin transferase</fullName>
    </alternativeName>
</protein>
<evidence type="ECO:0000256" key="1">
    <source>
        <dbReference type="ARBA" id="ARBA00001946"/>
    </source>
</evidence>
<dbReference type="GO" id="GO:0016740">
    <property type="term" value="F:transferase activity"/>
    <property type="evidence" value="ECO:0007669"/>
    <property type="project" value="UniProtKB-KW"/>
</dbReference>
<evidence type="ECO:0000256" key="9">
    <source>
        <dbReference type="ARBA" id="ARBA00031306"/>
    </source>
</evidence>
<evidence type="ECO:0000256" key="5">
    <source>
        <dbReference type="ARBA" id="ARBA00022679"/>
    </source>
</evidence>
<evidence type="ECO:0000256" key="8">
    <source>
        <dbReference type="ARBA" id="ARBA00022842"/>
    </source>
</evidence>
<proteinExistence type="predicted"/>
<dbReference type="PANTHER" id="PTHR30040">
    <property type="entry name" value="THIAMINE BIOSYNTHESIS LIPOPROTEIN APBE"/>
    <property type="match status" value="1"/>
</dbReference>
<comment type="catalytic activity">
    <reaction evidence="10">
        <text>L-threonyl-[protein] + FAD = FMN-L-threonyl-[protein] + AMP + H(+)</text>
        <dbReference type="Rhea" id="RHEA:36847"/>
        <dbReference type="Rhea" id="RHEA-COMP:11060"/>
        <dbReference type="Rhea" id="RHEA-COMP:11061"/>
        <dbReference type="ChEBI" id="CHEBI:15378"/>
        <dbReference type="ChEBI" id="CHEBI:30013"/>
        <dbReference type="ChEBI" id="CHEBI:57692"/>
        <dbReference type="ChEBI" id="CHEBI:74257"/>
        <dbReference type="ChEBI" id="CHEBI:456215"/>
        <dbReference type="EC" id="2.7.1.180"/>
    </reaction>
</comment>
<reference evidence="11" key="1">
    <citation type="submission" date="2019-03" db="EMBL/GenBank/DDBJ databases">
        <title>Single cell metagenomics reveals metabolic interactions within the superorganism composed of flagellate Streblomastix strix and complex community of Bacteroidetes bacteria on its surface.</title>
        <authorList>
            <person name="Treitli S.C."/>
            <person name="Kolisko M."/>
            <person name="Husnik F."/>
            <person name="Keeling P."/>
            <person name="Hampl V."/>
        </authorList>
    </citation>
    <scope>NUCLEOTIDE SEQUENCE</scope>
    <source>
        <strain evidence="11">STM</strain>
    </source>
</reference>
<dbReference type="GO" id="GO:0046872">
    <property type="term" value="F:metal ion binding"/>
    <property type="evidence" value="ECO:0007669"/>
    <property type="project" value="UniProtKB-KW"/>
</dbReference>
<dbReference type="EMBL" id="SNRY01006091">
    <property type="protein sequence ID" value="KAA6313375.1"/>
    <property type="molecule type" value="Genomic_DNA"/>
</dbReference>
<evidence type="ECO:0000256" key="6">
    <source>
        <dbReference type="ARBA" id="ARBA00022723"/>
    </source>
</evidence>
<dbReference type="SUPFAM" id="SSF143631">
    <property type="entry name" value="ApbE-like"/>
    <property type="match status" value="1"/>
</dbReference>
<dbReference type="InterPro" id="IPR003374">
    <property type="entry name" value="ApbE-like_sf"/>
</dbReference>
<evidence type="ECO:0000256" key="10">
    <source>
        <dbReference type="ARBA" id="ARBA00048540"/>
    </source>
</evidence>
<evidence type="ECO:0000256" key="4">
    <source>
        <dbReference type="ARBA" id="ARBA00022630"/>
    </source>
</evidence>
<gene>
    <name evidence="11" type="ORF">EZS27_035843</name>
</gene>
<name>A0A5J4PV62_9ZZZZ</name>
<keyword evidence="5 11" id="KW-0808">Transferase</keyword>
<comment type="caution">
    <text evidence="11">The sequence shown here is derived from an EMBL/GenBank/DDBJ whole genome shotgun (WGS) entry which is preliminary data.</text>
</comment>
<dbReference type="Gene3D" id="3.10.520.10">
    <property type="entry name" value="ApbE-like domains"/>
    <property type="match status" value="1"/>
</dbReference>
<dbReference type="PANTHER" id="PTHR30040:SF2">
    <property type="entry name" value="FAD:PROTEIN FMN TRANSFERASE"/>
    <property type="match status" value="1"/>
</dbReference>
<dbReference type="EC" id="2.7.1.180" evidence="2"/>
<evidence type="ECO:0000256" key="3">
    <source>
        <dbReference type="ARBA" id="ARBA00016337"/>
    </source>
</evidence>
<evidence type="ECO:0000256" key="7">
    <source>
        <dbReference type="ARBA" id="ARBA00022827"/>
    </source>
</evidence>
<comment type="cofactor">
    <cofactor evidence="1">
        <name>Mg(2+)</name>
        <dbReference type="ChEBI" id="CHEBI:18420"/>
    </cofactor>
</comment>